<accession>A0A9J6QVI9</accession>
<sequence length="530" mass="58801">MHTQGGRVLNKGYSEGGASYTSKVMKGMVPNSGGPREDIDYNLQTLRERCRMLYMDAPLCASAINTNRTNVVGVGLRLKSTIDREALGMTQEAAEEWQKNTEAEFNLWASRKQACDAIGMNDFYSIQQLCLMSWLMSGDVFAVIKRRKTTKLTPYSLRLHVVEADRVRTPTDGATLTYPSITTGKAENGNMIFDGVEVDVSGAVVAYYIANTYPNEISDLTKTTDFIRVEAYGGESELPNILHVMASERPDQYRGVPYLAQTIKPMLQMRRYTDAEIMAAVVQSFFTAWIKINTGADENPLNEVCGEAGELSHEENEYEMGPGTINFLEPNEDIGVTSPSHPNNGFEAFMRAMCEQVGACLEVPADLLLKSFNSSYSASRAALLEAWKGFKMRRVWLTNDLCKPTYEIWMTEAVARGRISAPGFLTDPIIRQAYLKSEWIGPSQGQLDPTKEVSAAISAIENGLSTREAEAIRLNGSEYSANVDKLTVENEKLKAANGQNAPDLGQQIQNFITKTAEYAAKKEVEEHDNR</sequence>
<organism evidence="1 2">
    <name type="scientific">Hominibacterium faecale</name>
    <dbReference type="NCBI Taxonomy" id="2839743"/>
    <lineage>
        <taxon>Bacteria</taxon>
        <taxon>Bacillati</taxon>
        <taxon>Bacillota</taxon>
        <taxon>Clostridia</taxon>
        <taxon>Peptostreptococcales</taxon>
        <taxon>Anaerovoracaceae</taxon>
        <taxon>Hominibacterium</taxon>
    </lineage>
</organism>
<dbReference type="InterPro" id="IPR006429">
    <property type="entry name" value="Phage_lambda_portal"/>
</dbReference>
<dbReference type="Proteomes" id="UP001065549">
    <property type="component" value="Unassembled WGS sequence"/>
</dbReference>
<dbReference type="GO" id="GO:0019068">
    <property type="term" value="P:virion assembly"/>
    <property type="evidence" value="ECO:0007669"/>
    <property type="project" value="InterPro"/>
</dbReference>
<dbReference type="EMBL" id="JAOSHN010000002">
    <property type="protein sequence ID" value="MCU7378134.1"/>
    <property type="molecule type" value="Genomic_DNA"/>
</dbReference>
<comment type="caution">
    <text evidence="1">The sequence shown here is derived from an EMBL/GenBank/DDBJ whole genome shotgun (WGS) entry which is preliminary data.</text>
</comment>
<gene>
    <name evidence="1" type="ORF">OBO34_07175</name>
</gene>
<dbReference type="NCBIfam" id="TIGR01539">
    <property type="entry name" value="portal_lambda"/>
    <property type="match status" value="1"/>
</dbReference>
<evidence type="ECO:0000313" key="2">
    <source>
        <dbReference type="Proteomes" id="UP001065549"/>
    </source>
</evidence>
<name>A0A9J6QVI9_9FIRM</name>
<dbReference type="AlphaFoldDB" id="A0A9J6QVI9"/>
<dbReference type="GO" id="GO:0005198">
    <property type="term" value="F:structural molecule activity"/>
    <property type="evidence" value="ECO:0007669"/>
    <property type="project" value="InterPro"/>
</dbReference>
<protein>
    <submittedName>
        <fullName evidence="1">Phage portal protein</fullName>
    </submittedName>
</protein>
<evidence type="ECO:0000313" key="1">
    <source>
        <dbReference type="EMBL" id="MCU7378134.1"/>
    </source>
</evidence>
<proteinExistence type="predicted"/>
<keyword evidence="2" id="KW-1185">Reference proteome</keyword>
<dbReference type="RefSeq" id="WP_269478447.1">
    <property type="nucleotide sequence ID" value="NZ_JAOSHN010000002.1"/>
</dbReference>
<dbReference type="Pfam" id="PF05136">
    <property type="entry name" value="Phage_portal_2"/>
    <property type="match status" value="1"/>
</dbReference>
<reference evidence="1" key="1">
    <citation type="submission" date="2022-09" db="EMBL/GenBank/DDBJ databases">
        <title>Culturomic study of gut microbiota in children with autism spectrum disorder.</title>
        <authorList>
            <person name="Efimov B.A."/>
            <person name="Chaplin A.V."/>
            <person name="Sokolova S.R."/>
            <person name="Pikina A.P."/>
            <person name="Korzhanova M."/>
            <person name="Belova V."/>
            <person name="Korostin D."/>
        </authorList>
    </citation>
    <scope>NUCLEOTIDE SEQUENCE</scope>
    <source>
        <strain evidence="1">ASD5510</strain>
    </source>
</reference>